<dbReference type="SMART" id="SM00228">
    <property type="entry name" value="PDZ"/>
    <property type="match status" value="2"/>
</dbReference>
<evidence type="ECO:0000256" key="8">
    <source>
        <dbReference type="ARBA" id="ARBA00022737"/>
    </source>
</evidence>
<proteinExistence type="inferred from homology"/>
<feature type="region of interest" description="Disordered" evidence="16">
    <location>
        <begin position="366"/>
        <end position="393"/>
    </location>
</feature>
<evidence type="ECO:0000256" key="17">
    <source>
        <dbReference type="SAM" id="SignalP"/>
    </source>
</evidence>
<dbReference type="GO" id="GO:0006508">
    <property type="term" value="P:proteolysis"/>
    <property type="evidence" value="ECO:0007669"/>
    <property type="project" value="UniProtKB-KW"/>
</dbReference>
<dbReference type="GO" id="GO:0004252">
    <property type="term" value="F:serine-type endopeptidase activity"/>
    <property type="evidence" value="ECO:0007669"/>
    <property type="project" value="InterPro"/>
</dbReference>
<evidence type="ECO:0000256" key="4">
    <source>
        <dbReference type="ARBA" id="ARBA00013035"/>
    </source>
</evidence>
<evidence type="ECO:0000256" key="14">
    <source>
        <dbReference type="PIRSR" id="PIRSR611782-1"/>
    </source>
</evidence>
<protein>
    <recommendedName>
        <fullName evidence="5">Probable periplasmic serine endoprotease DegP-like</fullName>
        <ecNumber evidence="4">3.4.21.107</ecNumber>
    </recommendedName>
    <alternativeName>
        <fullName evidence="13">Protease Do</fullName>
    </alternativeName>
</protein>
<keyword evidence="8" id="KW-0677">Repeat</keyword>
<dbReference type="InterPro" id="IPR009003">
    <property type="entry name" value="Peptidase_S1_PA"/>
</dbReference>
<feature type="chain" id="PRO_5039531793" description="Probable periplasmic serine endoprotease DegP-like" evidence="17">
    <location>
        <begin position="20"/>
        <end position="498"/>
    </location>
</feature>
<dbReference type="InterPro" id="IPR011782">
    <property type="entry name" value="Pept_S1C_Do"/>
</dbReference>
<feature type="signal peptide" evidence="17">
    <location>
        <begin position="1"/>
        <end position="19"/>
    </location>
</feature>
<comment type="similarity">
    <text evidence="3">Belongs to the peptidase S1C family.</text>
</comment>
<dbReference type="EC" id="3.4.21.107" evidence="4"/>
<dbReference type="SUPFAM" id="SSF50494">
    <property type="entry name" value="Trypsin-like serine proteases"/>
    <property type="match status" value="1"/>
</dbReference>
<evidence type="ECO:0000256" key="15">
    <source>
        <dbReference type="PIRSR" id="PIRSR611782-2"/>
    </source>
</evidence>
<feature type="domain" description="PDZ" evidence="18">
    <location>
        <begin position="260"/>
        <end position="355"/>
    </location>
</feature>
<sequence length="498" mass="51956">MRYVYGITSALLAGGTALALVTQSPVGAQVAQNEKSEIAKVVPRSGAPESFADLVEQLQPAVVNISTKQEVTLGVRLNPFAGTREPITQEQQGGGSGFLISADGYIVTNNHVITGGPRGEQVNEVTVTLTNRKEYRAKIVGRDATSDLALLKIDATGLPFVKFGDSNKARVGDWVVAIGNPLGLGSTVTAGIISAVQRNLGSGPYDRYIQTDTAINRGNSGGPLFDLQGNVVGITNMLISPVGANIGVNFAIPADAAIPVIEALKSGERPQRGYLGVGIVPMTDDYAAAVGLPKDRGEIVQRLEDGGPAAKAGLKRGDIVTKVGGKDVTPQQSLSYLIANEKPGTRVPLEIIRDGKTTTLTVTVGTRPPEEELNGSSFDPEAEQTLPDEPSEGADQAIQEQLGMAVQPLTADIARDIGIDRNSKGLVIAAVASRSDAGAKGLRRGDVILSINRSPVTTAEALAKGVADAKKAGRSAVLLEILRRGQQPAFVAIRVDGK</sequence>
<gene>
    <name evidence="19" type="ORF">FHR21_000505</name>
</gene>
<comment type="subcellular location">
    <subcellularLocation>
        <location evidence="2">Periplasm</location>
    </subcellularLocation>
</comment>
<feature type="domain" description="PDZ" evidence="18">
    <location>
        <begin position="383"/>
        <end position="485"/>
    </location>
</feature>
<dbReference type="Gene3D" id="2.30.42.60">
    <property type="match status" value="1"/>
</dbReference>
<dbReference type="PANTHER" id="PTHR22939:SF130">
    <property type="entry name" value="PERIPLASMIC SERINE ENDOPROTEASE DEGP-LIKE-RELATED"/>
    <property type="match status" value="1"/>
</dbReference>
<keyword evidence="12" id="KW-0346">Stress response</keyword>
<name>A0A7W9EQG1_9SPHN</name>
<feature type="active site" description="Charge relay system" evidence="14">
    <location>
        <position position="220"/>
    </location>
</feature>
<feature type="binding site" evidence="15">
    <location>
        <begin position="218"/>
        <end position="220"/>
    </location>
    <ligand>
        <name>substrate</name>
    </ligand>
</feature>
<evidence type="ECO:0000313" key="20">
    <source>
        <dbReference type="Proteomes" id="UP000537161"/>
    </source>
</evidence>
<accession>A0A7W9EQG1</accession>
<evidence type="ECO:0000256" key="11">
    <source>
        <dbReference type="ARBA" id="ARBA00022825"/>
    </source>
</evidence>
<evidence type="ECO:0000256" key="13">
    <source>
        <dbReference type="ARBA" id="ARBA00032850"/>
    </source>
</evidence>
<dbReference type="Gene3D" id="2.40.10.120">
    <property type="match status" value="1"/>
</dbReference>
<keyword evidence="6 19" id="KW-0645">Protease</keyword>
<dbReference type="PANTHER" id="PTHR22939">
    <property type="entry name" value="SERINE PROTEASE FAMILY S1C HTRA-RELATED"/>
    <property type="match status" value="1"/>
</dbReference>
<dbReference type="AlphaFoldDB" id="A0A7W9EQG1"/>
<evidence type="ECO:0000256" key="12">
    <source>
        <dbReference type="ARBA" id="ARBA00023016"/>
    </source>
</evidence>
<evidence type="ECO:0000256" key="6">
    <source>
        <dbReference type="ARBA" id="ARBA00022670"/>
    </source>
</evidence>
<evidence type="ECO:0000313" key="19">
    <source>
        <dbReference type="EMBL" id="MBB5705180.1"/>
    </source>
</evidence>
<dbReference type="Gene3D" id="2.30.42.10">
    <property type="match status" value="1"/>
</dbReference>
<comment type="catalytic activity">
    <reaction evidence="1">
        <text>Acts on substrates that are at least partially unfolded. The cleavage site P1 residue is normally between a pair of hydrophobic residues, such as Val-|-Val.</text>
        <dbReference type="EC" id="3.4.21.107"/>
    </reaction>
</comment>
<organism evidence="19 20">
    <name type="scientific">Sphingopyxis panaciterrulae</name>
    <dbReference type="NCBI Taxonomy" id="462372"/>
    <lineage>
        <taxon>Bacteria</taxon>
        <taxon>Pseudomonadati</taxon>
        <taxon>Pseudomonadota</taxon>
        <taxon>Alphaproteobacteria</taxon>
        <taxon>Sphingomonadales</taxon>
        <taxon>Sphingomonadaceae</taxon>
        <taxon>Sphingopyxis</taxon>
    </lineage>
</organism>
<dbReference type="InterPro" id="IPR001478">
    <property type="entry name" value="PDZ"/>
</dbReference>
<keyword evidence="20" id="KW-1185">Reference proteome</keyword>
<feature type="active site" description="Charge relay system" evidence="14">
    <location>
        <position position="147"/>
    </location>
</feature>
<dbReference type="PROSITE" id="PS50106">
    <property type="entry name" value="PDZ"/>
    <property type="match status" value="2"/>
</dbReference>
<evidence type="ECO:0000256" key="16">
    <source>
        <dbReference type="SAM" id="MobiDB-lite"/>
    </source>
</evidence>
<feature type="binding site" evidence="15">
    <location>
        <position position="111"/>
    </location>
    <ligand>
        <name>substrate</name>
    </ligand>
</feature>
<dbReference type="Pfam" id="PF13180">
    <property type="entry name" value="PDZ_2"/>
    <property type="match status" value="2"/>
</dbReference>
<dbReference type="EMBL" id="JACIJH010000001">
    <property type="protein sequence ID" value="MBB5705180.1"/>
    <property type="molecule type" value="Genomic_DNA"/>
</dbReference>
<evidence type="ECO:0000256" key="7">
    <source>
        <dbReference type="ARBA" id="ARBA00022729"/>
    </source>
</evidence>
<keyword evidence="10 19" id="KW-0378">Hydrolase</keyword>
<evidence type="ECO:0000256" key="9">
    <source>
        <dbReference type="ARBA" id="ARBA00022764"/>
    </source>
</evidence>
<evidence type="ECO:0000256" key="5">
    <source>
        <dbReference type="ARBA" id="ARBA00013958"/>
    </source>
</evidence>
<keyword evidence="11" id="KW-0720">Serine protease</keyword>
<feature type="active site" description="Charge relay system" evidence="14">
    <location>
        <position position="111"/>
    </location>
</feature>
<evidence type="ECO:0000256" key="10">
    <source>
        <dbReference type="ARBA" id="ARBA00022801"/>
    </source>
</evidence>
<evidence type="ECO:0000256" key="2">
    <source>
        <dbReference type="ARBA" id="ARBA00004418"/>
    </source>
</evidence>
<dbReference type="SUPFAM" id="SSF50156">
    <property type="entry name" value="PDZ domain-like"/>
    <property type="match status" value="2"/>
</dbReference>
<feature type="binding site" evidence="15">
    <location>
        <position position="147"/>
    </location>
    <ligand>
        <name>substrate</name>
    </ligand>
</feature>
<evidence type="ECO:0000256" key="3">
    <source>
        <dbReference type="ARBA" id="ARBA00010541"/>
    </source>
</evidence>
<dbReference type="Proteomes" id="UP000537161">
    <property type="component" value="Unassembled WGS sequence"/>
</dbReference>
<dbReference type="InterPro" id="IPR001940">
    <property type="entry name" value="Peptidase_S1C"/>
</dbReference>
<keyword evidence="7 17" id="KW-0732">Signal</keyword>
<dbReference type="RefSeq" id="WP_184094977.1">
    <property type="nucleotide sequence ID" value="NZ_JACIJH010000001.1"/>
</dbReference>
<dbReference type="NCBIfam" id="TIGR02037">
    <property type="entry name" value="degP_htrA_DO"/>
    <property type="match status" value="1"/>
</dbReference>
<evidence type="ECO:0000256" key="1">
    <source>
        <dbReference type="ARBA" id="ARBA00001772"/>
    </source>
</evidence>
<comment type="caution">
    <text evidence="19">The sequence shown here is derived from an EMBL/GenBank/DDBJ whole genome shotgun (WGS) entry which is preliminary data.</text>
</comment>
<dbReference type="InterPro" id="IPR036034">
    <property type="entry name" value="PDZ_sf"/>
</dbReference>
<dbReference type="PRINTS" id="PR00834">
    <property type="entry name" value="PROTEASES2C"/>
</dbReference>
<evidence type="ECO:0000259" key="18">
    <source>
        <dbReference type="PROSITE" id="PS50106"/>
    </source>
</evidence>
<keyword evidence="9" id="KW-0574">Periplasm</keyword>
<dbReference type="Pfam" id="PF13365">
    <property type="entry name" value="Trypsin_2"/>
    <property type="match status" value="1"/>
</dbReference>
<reference evidence="19 20" key="1">
    <citation type="submission" date="2020-08" db="EMBL/GenBank/DDBJ databases">
        <title>Genomic Encyclopedia of Type Strains, Phase IV (KMG-IV): sequencing the most valuable type-strain genomes for metagenomic binning, comparative biology and taxonomic classification.</title>
        <authorList>
            <person name="Goeker M."/>
        </authorList>
    </citation>
    <scope>NUCLEOTIDE SEQUENCE [LARGE SCALE GENOMIC DNA]</scope>
    <source>
        <strain evidence="19 20">DSM 27163</strain>
    </source>
</reference>